<evidence type="ECO:0000313" key="17">
    <source>
        <dbReference type="Proteomes" id="UP000261620"/>
    </source>
</evidence>
<dbReference type="InterPro" id="IPR008271">
    <property type="entry name" value="Ser/Thr_kinase_AS"/>
</dbReference>
<dbReference type="GO" id="GO:0005524">
    <property type="term" value="F:ATP binding"/>
    <property type="evidence" value="ECO:0007669"/>
    <property type="project" value="UniProtKB-UniRule"/>
</dbReference>
<keyword evidence="6 13" id="KW-0547">Nucleotide-binding</keyword>
<dbReference type="SUPFAM" id="SSF56112">
    <property type="entry name" value="Protein kinase-like (PK-like)"/>
    <property type="match status" value="1"/>
</dbReference>
<evidence type="ECO:0000256" key="11">
    <source>
        <dbReference type="PIRSR" id="PIRSR037993-1"/>
    </source>
</evidence>
<dbReference type="InterPro" id="IPR017348">
    <property type="entry name" value="PIM1/2/3"/>
</dbReference>
<dbReference type="EC" id="2.7.11.1" evidence="2"/>
<dbReference type="Gene3D" id="3.30.200.20">
    <property type="entry name" value="Phosphorylase Kinase, domain 1"/>
    <property type="match status" value="1"/>
</dbReference>
<evidence type="ECO:0000256" key="13">
    <source>
        <dbReference type="PROSITE-ProRule" id="PRU10141"/>
    </source>
</evidence>
<reference evidence="16" key="2">
    <citation type="submission" date="2025-09" db="UniProtKB">
        <authorList>
            <consortium name="Ensembl"/>
        </authorList>
    </citation>
    <scope>IDENTIFICATION</scope>
</reference>
<protein>
    <recommendedName>
        <fullName evidence="2">non-specific serine/threonine protein kinase</fullName>
        <ecNumber evidence="2">2.7.11.1</ecNumber>
    </recommendedName>
</protein>
<dbReference type="GO" id="GO:0004674">
    <property type="term" value="F:protein serine/threonine kinase activity"/>
    <property type="evidence" value="ECO:0007669"/>
    <property type="project" value="UniProtKB-KW"/>
</dbReference>
<dbReference type="FunFam" id="3.30.200.20:FF:000475">
    <property type="entry name" value="Serine/threonine-protein kinase"/>
    <property type="match status" value="1"/>
</dbReference>
<evidence type="ECO:0000313" key="16">
    <source>
        <dbReference type="Ensembl" id="ENSMMOP00000006744.1"/>
    </source>
</evidence>
<comment type="catalytic activity">
    <reaction evidence="9">
        <text>L-threonyl-[protein] + ATP = O-phospho-L-threonyl-[protein] + ADP + H(+)</text>
        <dbReference type="Rhea" id="RHEA:46608"/>
        <dbReference type="Rhea" id="RHEA-COMP:11060"/>
        <dbReference type="Rhea" id="RHEA-COMP:11605"/>
        <dbReference type="ChEBI" id="CHEBI:15378"/>
        <dbReference type="ChEBI" id="CHEBI:30013"/>
        <dbReference type="ChEBI" id="CHEBI:30616"/>
        <dbReference type="ChEBI" id="CHEBI:61977"/>
        <dbReference type="ChEBI" id="CHEBI:456216"/>
        <dbReference type="EC" id="2.7.11.1"/>
    </reaction>
</comment>
<evidence type="ECO:0000256" key="12">
    <source>
        <dbReference type="PIRSR" id="PIRSR037993-2"/>
    </source>
</evidence>
<dbReference type="PANTHER" id="PTHR22984">
    <property type="entry name" value="SERINE/THREONINE-PROTEIN KINASE PIM"/>
    <property type="match status" value="1"/>
</dbReference>
<feature type="domain" description="Protein kinase" evidence="15">
    <location>
        <begin position="14"/>
        <end position="267"/>
    </location>
</feature>
<feature type="binding site" evidence="12">
    <location>
        <position position="98"/>
    </location>
    <ligand>
        <name>ATP</name>
        <dbReference type="ChEBI" id="CHEBI:30616"/>
    </ligand>
</feature>
<evidence type="ECO:0000256" key="2">
    <source>
        <dbReference type="ARBA" id="ARBA00012513"/>
    </source>
</evidence>
<dbReference type="InterPro" id="IPR000719">
    <property type="entry name" value="Prot_kinase_dom"/>
</dbReference>
<dbReference type="InterPro" id="IPR051138">
    <property type="entry name" value="PIM_Ser/Thr_kinase"/>
</dbReference>
<evidence type="ECO:0000256" key="5">
    <source>
        <dbReference type="ARBA" id="ARBA00022679"/>
    </source>
</evidence>
<evidence type="ECO:0000256" key="7">
    <source>
        <dbReference type="ARBA" id="ARBA00022777"/>
    </source>
</evidence>
<keyword evidence="7" id="KW-0418">Kinase</keyword>
<evidence type="ECO:0000256" key="1">
    <source>
        <dbReference type="ARBA" id="ARBA00005505"/>
    </source>
</evidence>
<evidence type="ECO:0000256" key="8">
    <source>
        <dbReference type="ARBA" id="ARBA00022840"/>
    </source>
</evidence>
<evidence type="ECO:0000256" key="4">
    <source>
        <dbReference type="ARBA" id="ARBA00022553"/>
    </source>
</evidence>
<dbReference type="AlphaFoldDB" id="A0A3Q3WDB2"/>
<evidence type="ECO:0000256" key="9">
    <source>
        <dbReference type="ARBA" id="ARBA00047899"/>
    </source>
</evidence>
<reference evidence="16" key="1">
    <citation type="submission" date="2025-08" db="UniProtKB">
        <authorList>
            <consortium name="Ensembl"/>
        </authorList>
    </citation>
    <scope>IDENTIFICATION</scope>
</reference>
<name>A0A3Q3WDB2_MOLML</name>
<feature type="binding site" evidence="13">
    <location>
        <position position="48"/>
    </location>
    <ligand>
        <name>ATP</name>
        <dbReference type="ChEBI" id="CHEBI:30616"/>
    </ligand>
</feature>
<feature type="active site" description="Proton acceptor" evidence="11">
    <location>
        <position position="143"/>
    </location>
</feature>
<evidence type="ECO:0000256" key="10">
    <source>
        <dbReference type="ARBA" id="ARBA00048679"/>
    </source>
</evidence>
<dbReference type="Gene3D" id="1.10.510.10">
    <property type="entry name" value="Transferase(Phosphotransferase) domain 1"/>
    <property type="match status" value="1"/>
</dbReference>
<evidence type="ECO:0000256" key="14">
    <source>
        <dbReference type="RuleBase" id="RU000304"/>
    </source>
</evidence>
<dbReference type="PROSITE" id="PS00108">
    <property type="entry name" value="PROTEIN_KINASE_ST"/>
    <property type="match status" value="1"/>
</dbReference>
<sequence>MCVYVCTAEFEARYQELTRLGVGGFGSVFAGFRKNDYLPVAIKHIPKKNVVCRHVVSNTEVAVMLAISAGTNGSVGMSLPVTLLDWYDVHQELILVLERPVPCEDLYKYCKERGGSIEEKEIILKQVVDATKYLEDKCIFHRDIKLENILIETSLDVPRARLIDFGLSCFFKKKSVYTVFYGTPKHAPPEWGHFGTYKAGPTTVWQLGVLLFEALNNEASFETQRFLKKKLTTNIKGLSENCQDFLRKCLAIVPEERSTLEELQNLP</sequence>
<dbReference type="PROSITE" id="PS00107">
    <property type="entry name" value="PROTEIN_KINASE_ATP"/>
    <property type="match status" value="1"/>
</dbReference>
<dbReference type="InterPro" id="IPR011009">
    <property type="entry name" value="Kinase-like_dom_sf"/>
</dbReference>
<dbReference type="GO" id="GO:0007346">
    <property type="term" value="P:regulation of mitotic cell cycle"/>
    <property type="evidence" value="ECO:0007669"/>
    <property type="project" value="TreeGrafter"/>
</dbReference>
<dbReference type="InterPro" id="IPR017441">
    <property type="entry name" value="Protein_kinase_ATP_BS"/>
</dbReference>
<keyword evidence="8 12" id="KW-0067">ATP-binding</keyword>
<evidence type="ECO:0000256" key="6">
    <source>
        <dbReference type="ARBA" id="ARBA00022741"/>
    </source>
</evidence>
<keyword evidence="5" id="KW-0808">Transferase</keyword>
<comment type="catalytic activity">
    <reaction evidence="10">
        <text>L-seryl-[protein] + ATP = O-phospho-L-seryl-[protein] + ADP + H(+)</text>
        <dbReference type="Rhea" id="RHEA:17989"/>
        <dbReference type="Rhea" id="RHEA-COMP:9863"/>
        <dbReference type="Rhea" id="RHEA-COMP:11604"/>
        <dbReference type="ChEBI" id="CHEBI:15378"/>
        <dbReference type="ChEBI" id="CHEBI:29999"/>
        <dbReference type="ChEBI" id="CHEBI:30616"/>
        <dbReference type="ChEBI" id="CHEBI:83421"/>
        <dbReference type="ChEBI" id="CHEBI:456216"/>
        <dbReference type="EC" id="2.7.11.1"/>
    </reaction>
</comment>
<dbReference type="GO" id="GO:0043066">
    <property type="term" value="P:negative regulation of apoptotic process"/>
    <property type="evidence" value="ECO:0007669"/>
    <property type="project" value="InterPro"/>
</dbReference>
<keyword evidence="17" id="KW-1185">Reference proteome</keyword>
<dbReference type="PANTHER" id="PTHR22984:SF11">
    <property type="entry name" value="AURORA KINASE-RELATED"/>
    <property type="match status" value="1"/>
</dbReference>
<dbReference type="Proteomes" id="UP000261620">
    <property type="component" value="Unplaced"/>
</dbReference>
<evidence type="ECO:0000256" key="3">
    <source>
        <dbReference type="ARBA" id="ARBA00022527"/>
    </source>
</evidence>
<dbReference type="SMART" id="SM00220">
    <property type="entry name" value="S_TKc"/>
    <property type="match status" value="1"/>
</dbReference>
<organism evidence="16 17">
    <name type="scientific">Mola mola</name>
    <name type="common">Ocean sunfish</name>
    <name type="synonym">Tetraodon mola</name>
    <dbReference type="NCBI Taxonomy" id="94237"/>
    <lineage>
        <taxon>Eukaryota</taxon>
        <taxon>Metazoa</taxon>
        <taxon>Chordata</taxon>
        <taxon>Craniata</taxon>
        <taxon>Vertebrata</taxon>
        <taxon>Euteleostomi</taxon>
        <taxon>Actinopterygii</taxon>
        <taxon>Neopterygii</taxon>
        <taxon>Teleostei</taxon>
        <taxon>Neoteleostei</taxon>
        <taxon>Acanthomorphata</taxon>
        <taxon>Eupercaria</taxon>
        <taxon>Tetraodontiformes</taxon>
        <taxon>Molidae</taxon>
        <taxon>Mola</taxon>
    </lineage>
</organism>
<dbReference type="GO" id="GO:0005737">
    <property type="term" value="C:cytoplasm"/>
    <property type="evidence" value="ECO:0007669"/>
    <property type="project" value="TreeGrafter"/>
</dbReference>
<dbReference type="STRING" id="94237.ENSMMOP00000006744"/>
<keyword evidence="3 14" id="KW-0723">Serine/threonine-protein kinase</keyword>
<feature type="binding site" evidence="12">
    <location>
        <position position="43"/>
    </location>
    <ligand>
        <name>ATP</name>
        <dbReference type="ChEBI" id="CHEBI:30616"/>
    </ligand>
</feature>
<evidence type="ECO:0000259" key="15">
    <source>
        <dbReference type="PROSITE" id="PS50011"/>
    </source>
</evidence>
<accession>A0A3Q3WDB2</accession>
<feature type="binding site" evidence="12">
    <location>
        <begin position="20"/>
        <end position="28"/>
    </location>
    <ligand>
        <name>ATP</name>
        <dbReference type="ChEBI" id="CHEBI:30616"/>
    </ligand>
</feature>
<dbReference type="PROSITE" id="PS50011">
    <property type="entry name" value="PROTEIN_KINASE_DOM"/>
    <property type="match status" value="1"/>
</dbReference>
<dbReference type="Pfam" id="PF00069">
    <property type="entry name" value="Pkinase"/>
    <property type="match status" value="1"/>
</dbReference>
<comment type="similarity">
    <text evidence="1">Belongs to the protein kinase superfamily. CAMK Ser/Thr protein kinase family. PIM subfamily.</text>
</comment>
<feature type="binding site" evidence="12">
    <location>
        <position position="105"/>
    </location>
    <ligand>
        <name>ATP</name>
        <dbReference type="ChEBI" id="CHEBI:30616"/>
    </ligand>
</feature>
<keyword evidence="4" id="KW-0597">Phosphoprotein</keyword>
<proteinExistence type="inferred from homology"/>
<dbReference type="Ensembl" id="ENSMMOT00000006869.1">
    <property type="protein sequence ID" value="ENSMMOP00000006744.1"/>
    <property type="gene ID" value="ENSMMOG00000005266.1"/>
</dbReference>
<dbReference type="OMA" id="IVMERPM"/>
<dbReference type="PIRSF" id="PIRSF037993">
    <property type="entry name" value="STPK_Pim-1"/>
    <property type="match status" value="1"/>
</dbReference>